<dbReference type="SUPFAM" id="SSF52317">
    <property type="entry name" value="Class I glutamine amidotransferase-like"/>
    <property type="match status" value="1"/>
</dbReference>
<dbReference type="Gene3D" id="3.20.20.80">
    <property type="entry name" value="Glycosidases"/>
    <property type="match status" value="1"/>
</dbReference>
<evidence type="ECO:0000256" key="8">
    <source>
        <dbReference type="ARBA" id="ARBA00023136"/>
    </source>
</evidence>
<evidence type="ECO:0000256" key="5">
    <source>
        <dbReference type="ARBA" id="ARBA00022968"/>
    </source>
</evidence>
<accession>A0A5S4GJS8</accession>
<evidence type="ECO:0000256" key="2">
    <source>
        <dbReference type="ARBA" id="ARBA00022692"/>
    </source>
</evidence>
<proteinExistence type="predicted"/>
<evidence type="ECO:0000256" key="1">
    <source>
        <dbReference type="ARBA" id="ARBA00004323"/>
    </source>
</evidence>
<dbReference type="InterPro" id="IPR029010">
    <property type="entry name" value="ThuA-like"/>
</dbReference>
<evidence type="ECO:0000313" key="11">
    <source>
        <dbReference type="EMBL" id="TMR33129.1"/>
    </source>
</evidence>
<keyword evidence="4" id="KW-0378">Hydrolase</keyword>
<dbReference type="RefSeq" id="WP_138691377.1">
    <property type="nucleotide sequence ID" value="NZ_JBHSAZ010000003.1"/>
</dbReference>
<evidence type="ECO:0000259" key="10">
    <source>
        <dbReference type="PROSITE" id="PS51175"/>
    </source>
</evidence>
<evidence type="ECO:0000256" key="3">
    <source>
        <dbReference type="ARBA" id="ARBA00022729"/>
    </source>
</evidence>
<dbReference type="InterPro" id="IPR029062">
    <property type="entry name" value="Class_I_gatase-like"/>
</dbReference>
<feature type="domain" description="CBM6" evidence="10">
    <location>
        <begin position="254"/>
        <end position="377"/>
    </location>
</feature>
<keyword evidence="2" id="KW-0812">Transmembrane</keyword>
<dbReference type="Pfam" id="PF06283">
    <property type="entry name" value="ThuA"/>
    <property type="match status" value="1"/>
</dbReference>
<keyword evidence="12" id="KW-1185">Reference proteome</keyword>
<evidence type="ECO:0000256" key="6">
    <source>
        <dbReference type="ARBA" id="ARBA00022989"/>
    </source>
</evidence>
<keyword evidence="6" id="KW-1133">Transmembrane helix</keyword>
<dbReference type="Pfam" id="PF16317">
    <property type="entry name" value="Glyco_hydro_99"/>
    <property type="match status" value="1"/>
</dbReference>
<dbReference type="PANTHER" id="PTHR40469:SF2">
    <property type="entry name" value="GALACTOSE-BINDING DOMAIN-LIKE SUPERFAMILY PROTEIN"/>
    <property type="match status" value="1"/>
</dbReference>
<dbReference type="Gene3D" id="2.60.120.260">
    <property type="entry name" value="Galactose-binding domain-like"/>
    <property type="match status" value="1"/>
</dbReference>
<dbReference type="Proteomes" id="UP000306628">
    <property type="component" value="Unassembled WGS sequence"/>
</dbReference>
<dbReference type="SUPFAM" id="SSF49785">
    <property type="entry name" value="Galactose-binding domain-like"/>
    <property type="match status" value="1"/>
</dbReference>
<dbReference type="InterPro" id="IPR008979">
    <property type="entry name" value="Galactose-bd-like_sf"/>
</dbReference>
<evidence type="ECO:0000313" key="12">
    <source>
        <dbReference type="Proteomes" id="UP000306628"/>
    </source>
</evidence>
<evidence type="ECO:0000256" key="7">
    <source>
        <dbReference type="ARBA" id="ARBA00023034"/>
    </source>
</evidence>
<dbReference type="CDD" id="cd11574">
    <property type="entry name" value="GH99"/>
    <property type="match status" value="1"/>
</dbReference>
<comment type="caution">
    <text evidence="11">The sequence shown here is derived from an EMBL/GenBank/DDBJ whole genome shotgun (WGS) entry which is preliminary data.</text>
</comment>
<dbReference type="PROSITE" id="PS51175">
    <property type="entry name" value="CBM6"/>
    <property type="match status" value="1"/>
</dbReference>
<feature type="chain" id="PRO_5024331667" evidence="9">
    <location>
        <begin position="24"/>
        <end position="692"/>
    </location>
</feature>
<dbReference type="AlphaFoldDB" id="A0A5S4GJS8"/>
<dbReference type="SMART" id="SM00606">
    <property type="entry name" value="CBD_IV"/>
    <property type="match status" value="1"/>
</dbReference>
<keyword evidence="7" id="KW-0333">Golgi apparatus</keyword>
<dbReference type="CDD" id="cd04084">
    <property type="entry name" value="CBM6_xylanase-like"/>
    <property type="match status" value="1"/>
</dbReference>
<keyword evidence="8" id="KW-0472">Membrane</keyword>
<dbReference type="PANTHER" id="PTHR40469">
    <property type="entry name" value="SECRETED GLYCOSYL HYDROLASE"/>
    <property type="match status" value="1"/>
</dbReference>
<dbReference type="Pfam" id="PF03422">
    <property type="entry name" value="CBM_6"/>
    <property type="match status" value="1"/>
</dbReference>
<dbReference type="EMBL" id="VCKX01000060">
    <property type="protein sequence ID" value="TMR33129.1"/>
    <property type="molecule type" value="Genomic_DNA"/>
</dbReference>
<sequence>MFRIIGIVLATLICAISPPAASAAGAAGATAAAYQVLVFSKTAGFRHDSIPAGVEAVRSLGAAGGFTVTATEDAGAFTPANLANYRAVVFLSTTGDVLADSQQAALQSYVDGGGGFVGVHAAADTEYGWPYYGQLVGAWFKSHPAIQQAVVRNEDRTHPATAHLGPTWTRTDEWYDYRTNPRPGVRVLQTLDETSYSGGTMGADHPITWYHAQGAGRSFYTGLGHTIESYSDGNFRQLLLGGIQYAAGVTATPVTTEGEAYTSGQGVQIAAHAPASGGRTLGYIDNGDWAGYAQVSTAGAKTFSARVSSAGAGGTVQVRAGSATGTLLGTVTVPVTGGWETFQTVTTALTGAGSGPLFLVFAGGAGSLFDIDTFTLSTGTTAQVSPNVHVFYYPWYGSPSVSGAWRHWPQGGHTPPADIGADLYPKLGPYDSGDLAAIDQHMKWIRQSGAGVLVYSWWGRGGYEDGLARRVMDAAQREGVKVAWHIEPYAGRTAASVVSDVQYLNQTYGAHPAFRNAFYVFESLKITDWTALDQVTAANIVLAQTTDTSKIAHFSGMYTYDAIAGATAPGWQQAAAYAKQHNLVWAPSVGPGYIDDRAVPGNTTPTLARDNGATYDKEWANAIATAPTWVSITSFNEWHEGSVLEPAVVRSGYQSFEGAYGRTGAAAETAYLDRTRYWVTQFEPQTASPAPR</sequence>
<dbReference type="GO" id="GO:0030246">
    <property type="term" value="F:carbohydrate binding"/>
    <property type="evidence" value="ECO:0007669"/>
    <property type="project" value="InterPro"/>
</dbReference>
<dbReference type="GO" id="GO:0016798">
    <property type="term" value="F:hydrolase activity, acting on glycosyl bonds"/>
    <property type="evidence" value="ECO:0007669"/>
    <property type="project" value="InterPro"/>
</dbReference>
<evidence type="ECO:0000256" key="4">
    <source>
        <dbReference type="ARBA" id="ARBA00022801"/>
    </source>
</evidence>
<dbReference type="Gene3D" id="3.40.50.880">
    <property type="match status" value="1"/>
</dbReference>
<dbReference type="InterPro" id="IPR006584">
    <property type="entry name" value="Cellulose-bd_IV"/>
</dbReference>
<protein>
    <submittedName>
        <fullName evidence="11">Carbohydrate-binding protein</fullName>
    </submittedName>
</protein>
<keyword evidence="3 9" id="KW-0732">Signal</keyword>
<name>A0A5S4GJS8_9ACTN</name>
<dbReference type="OrthoDB" id="5522149at2"/>
<gene>
    <name evidence="11" type="ORF">ETD85_20595</name>
</gene>
<organism evidence="11 12">
    <name type="scientific">Nonomuraea zeae</name>
    <dbReference type="NCBI Taxonomy" id="1642303"/>
    <lineage>
        <taxon>Bacteria</taxon>
        <taxon>Bacillati</taxon>
        <taxon>Actinomycetota</taxon>
        <taxon>Actinomycetes</taxon>
        <taxon>Streptosporangiales</taxon>
        <taxon>Streptosporangiaceae</taxon>
        <taxon>Nonomuraea</taxon>
    </lineage>
</organism>
<dbReference type="InterPro" id="IPR005084">
    <property type="entry name" value="CBM6"/>
</dbReference>
<keyword evidence="5" id="KW-0735">Signal-anchor</keyword>
<comment type="subcellular location">
    <subcellularLocation>
        <location evidence="1">Golgi apparatus membrane</location>
        <topology evidence="1">Single-pass type II membrane protein</topology>
    </subcellularLocation>
</comment>
<reference evidence="11 12" key="1">
    <citation type="submission" date="2019-05" db="EMBL/GenBank/DDBJ databases">
        <title>Draft genome sequence of Nonomuraea zeae DSM 100528.</title>
        <authorList>
            <person name="Saricaoglu S."/>
            <person name="Isik K."/>
        </authorList>
    </citation>
    <scope>NUCLEOTIDE SEQUENCE [LARGE SCALE GENOMIC DNA]</scope>
    <source>
        <strain evidence="11 12">DSM 100528</strain>
    </source>
</reference>
<dbReference type="InterPro" id="IPR026071">
    <property type="entry name" value="Glyco_Hydrolase_99"/>
</dbReference>
<evidence type="ECO:0000256" key="9">
    <source>
        <dbReference type="SAM" id="SignalP"/>
    </source>
</evidence>
<feature type="signal peptide" evidence="9">
    <location>
        <begin position="1"/>
        <end position="23"/>
    </location>
</feature>